<dbReference type="GO" id="GO:1901135">
    <property type="term" value="P:carbohydrate derivative metabolic process"/>
    <property type="evidence" value="ECO:0007669"/>
    <property type="project" value="InterPro"/>
</dbReference>
<evidence type="ECO:0000259" key="4">
    <source>
        <dbReference type="PROSITE" id="PS51071"/>
    </source>
</evidence>
<proteinExistence type="predicted"/>
<dbReference type="GO" id="GO:0003677">
    <property type="term" value="F:DNA binding"/>
    <property type="evidence" value="ECO:0007669"/>
    <property type="project" value="UniProtKB-KW"/>
</dbReference>
<keyword evidence="2" id="KW-0238">DNA-binding</keyword>
<dbReference type="Gene3D" id="1.10.10.10">
    <property type="entry name" value="Winged helix-like DNA-binding domain superfamily/Winged helix DNA-binding domain"/>
    <property type="match status" value="1"/>
</dbReference>
<dbReference type="Pfam" id="PF01380">
    <property type="entry name" value="SIS"/>
    <property type="match status" value="1"/>
</dbReference>
<evidence type="ECO:0000313" key="7">
    <source>
        <dbReference type="Proteomes" id="UP000245396"/>
    </source>
</evidence>
<dbReference type="InterPro" id="IPR046348">
    <property type="entry name" value="SIS_dom_sf"/>
</dbReference>
<dbReference type="STRING" id="1192868.GCA_000304395_04029"/>
<dbReference type="Gene3D" id="3.40.50.10490">
    <property type="entry name" value="Glucose-6-phosphate isomerase like protein, domain 1"/>
    <property type="match status" value="1"/>
</dbReference>
<organism evidence="6 7">
    <name type="scientific">Pseudaminobacter salicylatoxidans</name>
    <dbReference type="NCBI Taxonomy" id="93369"/>
    <lineage>
        <taxon>Bacteria</taxon>
        <taxon>Pseudomonadati</taxon>
        <taxon>Pseudomonadota</taxon>
        <taxon>Alphaproteobacteria</taxon>
        <taxon>Hyphomicrobiales</taxon>
        <taxon>Phyllobacteriaceae</taxon>
        <taxon>Pseudaminobacter</taxon>
    </lineage>
</organism>
<dbReference type="InterPro" id="IPR036388">
    <property type="entry name" value="WH-like_DNA-bd_sf"/>
</dbReference>
<dbReference type="PANTHER" id="PTHR30514:SF18">
    <property type="entry name" value="RPIR-FAMILY TRANSCRIPTIONAL REGULATOR"/>
    <property type="match status" value="1"/>
</dbReference>
<comment type="caution">
    <text evidence="6">The sequence shown here is derived from an EMBL/GenBank/DDBJ whole genome shotgun (WGS) entry which is preliminary data.</text>
</comment>
<dbReference type="InterPro" id="IPR000281">
    <property type="entry name" value="HTH_RpiR"/>
</dbReference>
<dbReference type="AlphaFoldDB" id="A0A316CE07"/>
<protein>
    <submittedName>
        <fullName evidence="6">RpiR family transcriptional regulator</fullName>
    </submittedName>
</protein>
<dbReference type="OrthoDB" id="8582409at2"/>
<dbReference type="SUPFAM" id="SSF46689">
    <property type="entry name" value="Homeodomain-like"/>
    <property type="match status" value="1"/>
</dbReference>
<evidence type="ECO:0000313" key="6">
    <source>
        <dbReference type="EMBL" id="PWJ86337.1"/>
    </source>
</evidence>
<dbReference type="Proteomes" id="UP000245396">
    <property type="component" value="Unassembled WGS sequence"/>
</dbReference>
<dbReference type="InterPro" id="IPR035472">
    <property type="entry name" value="RpiR-like_SIS"/>
</dbReference>
<dbReference type="InterPro" id="IPR047640">
    <property type="entry name" value="RpiR-like"/>
</dbReference>
<dbReference type="InterPro" id="IPR009057">
    <property type="entry name" value="Homeodomain-like_sf"/>
</dbReference>
<dbReference type="PROSITE" id="PS51071">
    <property type="entry name" value="HTH_RPIR"/>
    <property type="match status" value="1"/>
</dbReference>
<dbReference type="PROSITE" id="PS51464">
    <property type="entry name" value="SIS"/>
    <property type="match status" value="1"/>
</dbReference>
<keyword evidence="7" id="KW-1185">Reference proteome</keyword>
<name>A0A316CE07_PSESE</name>
<dbReference type="GO" id="GO:0097367">
    <property type="term" value="F:carbohydrate derivative binding"/>
    <property type="evidence" value="ECO:0007669"/>
    <property type="project" value="InterPro"/>
</dbReference>
<evidence type="ECO:0000256" key="2">
    <source>
        <dbReference type="ARBA" id="ARBA00023125"/>
    </source>
</evidence>
<feature type="domain" description="SIS" evidence="5">
    <location>
        <begin position="135"/>
        <end position="276"/>
    </location>
</feature>
<accession>A0A316CE07</accession>
<keyword evidence="3" id="KW-0804">Transcription</keyword>
<feature type="domain" description="HTH rpiR-type" evidence="4">
    <location>
        <begin position="14"/>
        <end position="90"/>
    </location>
</feature>
<keyword evidence="1" id="KW-0805">Transcription regulation</keyword>
<dbReference type="RefSeq" id="WP_109611337.1">
    <property type="nucleotide sequence ID" value="NZ_QGGG01000001.1"/>
</dbReference>
<evidence type="ECO:0000256" key="1">
    <source>
        <dbReference type="ARBA" id="ARBA00023015"/>
    </source>
</evidence>
<reference evidence="6 7" key="1">
    <citation type="submission" date="2018-05" db="EMBL/GenBank/DDBJ databases">
        <title>Genomic Encyclopedia of Type Strains, Phase IV (KMG-IV): sequencing the most valuable type-strain genomes for metagenomic binning, comparative biology and taxonomic classification.</title>
        <authorList>
            <person name="Goeker M."/>
        </authorList>
    </citation>
    <scope>NUCLEOTIDE SEQUENCE [LARGE SCALE GENOMIC DNA]</scope>
    <source>
        <strain evidence="6 7">DSM 6986</strain>
    </source>
</reference>
<dbReference type="Pfam" id="PF01418">
    <property type="entry name" value="HTH_6"/>
    <property type="match status" value="1"/>
</dbReference>
<dbReference type="CDD" id="cd05013">
    <property type="entry name" value="SIS_RpiR"/>
    <property type="match status" value="1"/>
</dbReference>
<dbReference type="PANTHER" id="PTHR30514">
    <property type="entry name" value="GLUCOKINASE"/>
    <property type="match status" value="1"/>
</dbReference>
<evidence type="ECO:0000256" key="3">
    <source>
        <dbReference type="ARBA" id="ARBA00023163"/>
    </source>
</evidence>
<gene>
    <name evidence="6" type="ORF">C7441_101217</name>
</gene>
<sequence>MRAVSNATPEKRPRSLEARIYAVYSSLSPAEKRLADVMLQYQRDLPSYTAGELAYKAEVSKATAARLIRLLGYATYPDAKRQIRADQTWGSPSAGLINSNEAPFGVVSLDTVVQIDLDNIRTTAESISEKTLQAITQAIVSARRVWIMGLRSGYGLAHHAAHYLTLIKNDVQVLPSGSGSYSHEVASMVKGDVLLVIAFRRRPRLLPAILSEARAAGATTVLITDLSAAASAKASEYVLRCRCQSPSPFNSFAAAVTLINYLAWSVAAAMGDESLERFQKIDRLVGALDNVSTPQNEGRSK</sequence>
<dbReference type="EMBL" id="QGGG01000001">
    <property type="protein sequence ID" value="PWJ86337.1"/>
    <property type="molecule type" value="Genomic_DNA"/>
</dbReference>
<evidence type="ECO:0000259" key="5">
    <source>
        <dbReference type="PROSITE" id="PS51464"/>
    </source>
</evidence>
<dbReference type="GO" id="GO:0003700">
    <property type="term" value="F:DNA-binding transcription factor activity"/>
    <property type="evidence" value="ECO:0007669"/>
    <property type="project" value="InterPro"/>
</dbReference>
<dbReference type="SUPFAM" id="SSF53697">
    <property type="entry name" value="SIS domain"/>
    <property type="match status" value="1"/>
</dbReference>
<dbReference type="InterPro" id="IPR001347">
    <property type="entry name" value="SIS_dom"/>
</dbReference>